<dbReference type="EMBL" id="CP008796">
    <property type="protein sequence ID" value="AIH04582.1"/>
    <property type="molecule type" value="Genomic_DNA"/>
</dbReference>
<dbReference type="KEGG" id="tcm:HL41_07810"/>
<dbReference type="eggNOG" id="ENOG5032BCF">
    <property type="taxonomic scope" value="Bacteria"/>
</dbReference>
<gene>
    <name evidence="2" type="ORF">HL41_07810</name>
</gene>
<name>A0A075X0T0_9BACT</name>
<dbReference type="Proteomes" id="UP000028481">
    <property type="component" value="Chromosome"/>
</dbReference>
<accession>A0A075X0T0</accession>
<organism evidence="2 3">
    <name type="scientific">Thermodesulfobacterium commune DSM 2178</name>
    <dbReference type="NCBI Taxonomy" id="289377"/>
    <lineage>
        <taxon>Bacteria</taxon>
        <taxon>Pseudomonadati</taxon>
        <taxon>Thermodesulfobacteriota</taxon>
        <taxon>Thermodesulfobacteria</taxon>
        <taxon>Thermodesulfobacteriales</taxon>
        <taxon>Thermodesulfobacteriaceae</taxon>
        <taxon>Thermodesulfobacterium</taxon>
    </lineage>
</organism>
<keyword evidence="3" id="KW-1185">Reference proteome</keyword>
<keyword evidence="1" id="KW-0732">Signal</keyword>
<evidence type="ECO:0000256" key="1">
    <source>
        <dbReference type="SAM" id="SignalP"/>
    </source>
</evidence>
<feature type="chain" id="PRO_5001711465" evidence="1">
    <location>
        <begin position="26"/>
        <end position="146"/>
    </location>
</feature>
<dbReference type="OrthoDB" id="9796913at2"/>
<dbReference type="RefSeq" id="WP_038060518.1">
    <property type="nucleotide sequence ID" value="NZ_CP008796.1"/>
</dbReference>
<feature type="signal peptide" evidence="1">
    <location>
        <begin position="1"/>
        <end position="25"/>
    </location>
</feature>
<proteinExistence type="predicted"/>
<reference evidence="2 3" key="1">
    <citation type="journal article" date="2015" name="Genome Announc.">
        <title>Genome Sequence of a Sulfate-Reducing Thermophilic Bacterium, Thermodesulfobacterium commune DSM 2178T (Phylum Thermodesulfobacteria).</title>
        <authorList>
            <person name="Bhatnagar S."/>
            <person name="Badger J.H."/>
            <person name="Madupu R."/>
            <person name="Khouri H.M."/>
            <person name="O'Connor E.M."/>
            <person name="Robb F.T."/>
            <person name="Ward N.L."/>
            <person name="Eisen J.A."/>
        </authorList>
    </citation>
    <scope>NUCLEOTIDE SEQUENCE [LARGE SCALE GENOMIC DNA]</scope>
    <source>
        <strain evidence="2 3">DSM 2178</strain>
    </source>
</reference>
<evidence type="ECO:0000313" key="3">
    <source>
        <dbReference type="Proteomes" id="UP000028481"/>
    </source>
</evidence>
<dbReference type="PaxDb" id="289377-HL41_07810"/>
<sequence>MKKMVRLLMVFTVLCLMVNLKDLSAQEVIDVTKEVNVTGNNPDLVYYPVPFIPVLKDLSYQGEQSALLKTDKIITGMLVFKGNYKANSLLEFYRVQMKNNGWEEVGSFTSKITFVAYKRPEGHAFISVSEGYFSTELRIVIIFNKN</sequence>
<evidence type="ECO:0000313" key="2">
    <source>
        <dbReference type="EMBL" id="AIH04582.1"/>
    </source>
</evidence>
<protein>
    <submittedName>
        <fullName evidence="2">Uncharacterized protein</fullName>
    </submittedName>
</protein>
<dbReference type="HOGENOM" id="CLU_147455_0_0_0"/>
<dbReference type="AlphaFoldDB" id="A0A075X0T0"/>